<dbReference type="Proteomes" id="UP000269221">
    <property type="component" value="Unassembled WGS sequence"/>
</dbReference>
<evidence type="ECO:0000313" key="1">
    <source>
        <dbReference type="EMBL" id="RMC09941.1"/>
    </source>
</evidence>
<accession>A0A3M0KBT4</accession>
<proteinExistence type="predicted"/>
<protein>
    <submittedName>
        <fullName evidence="1">Uncharacterized protein</fullName>
    </submittedName>
</protein>
<name>A0A3M0KBT4_HIRRU</name>
<gene>
    <name evidence="1" type="ORF">DUI87_12728</name>
</gene>
<dbReference type="AlphaFoldDB" id="A0A3M0KBT4"/>
<dbReference type="EMBL" id="QRBI01000112">
    <property type="protein sequence ID" value="RMC09941.1"/>
    <property type="molecule type" value="Genomic_DNA"/>
</dbReference>
<evidence type="ECO:0000313" key="2">
    <source>
        <dbReference type="Proteomes" id="UP000269221"/>
    </source>
</evidence>
<reference evidence="1 2" key="1">
    <citation type="submission" date="2018-07" db="EMBL/GenBank/DDBJ databases">
        <title>A high quality draft genome assembly of the barn swallow (H. rustica rustica).</title>
        <authorList>
            <person name="Formenti G."/>
            <person name="Chiara M."/>
            <person name="Poveda L."/>
            <person name="Francoijs K.-J."/>
            <person name="Bonisoli-Alquati A."/>
            <person name="Canova L."/>
            <person name="Gianfranceschi L."/>
            <person name="Horner D.S."/>
            <person name="Saino N."/>
        </authorList>
    </citation>
    <scope>NUCLEOTIDE SEQUENCE [LARGE SCALE GENOMIC DNA]</scope>
    <source>
        <strain evidence="1">Chelidonia</strain>
        <tissue evidence="1">Blood</tissue>
    </source>
</reference>
<sequence>MYEEQLRSLGLFSLEERRLKGVHPSKDDAKKQYLSEAEKVNTQNDQKYPSRYICKVTWQLKDHFNLELHEAEIFMPLMEQEDNRPYLYSDNEVVHSDSYIRISEYGSSKTVHKDTPSYSGPYDSIYSQEIQYLFILVVTHILPFHCPLQSVSEVGNEADSTQELVFLYPQLYPQRIYPQGRVSRTCHSVQSRVNA</sequence>
<organism evidence="1 2">
    <name type="scientific">Hirundo rustica rustica</name>
    <dbReference type="NCBI Taxonomy" id="333673"/>
    <lineage>
        <taxon>Eukaryota</taxon>
        <taxon>Metazoa</taxon>
        <taxon>Chordata</taxon>
        <taxon>Craniata</taxon>
        <taxon>Vertebrata</taxon>
        <taxon>Euteleostomi</taxon>
        <taxon>Archelosauria</taxon>
        <taxon>Archosauria</taxon>
        <taxon>Dinosauria</taxon>
        <taxon>Saurischia</taxon>
        <taxon>Theropoda</taxon>
        <taxon>Coelurosauria</taxon>
        <taxon>Aves</taxon>
        <taxon>Neognathae</taxon>
        <taxon>Neoaves</taxon>
        <taxon>Telluraves</taxon>
        <taxon>Australaves</taxon>
        <taxon>Passeriformes</taxon>
        <taxon>Sylvioidea</taxon>
        <taxon>Hirundinidae</taxon>
        <taxon>Hirundo</taxon>
    </lineage>
</organism>
<keyword evidence="2" id="KW-1185">Reference proteome</keyword>
<comment type="caution">
    <text evidence="1">The sequence shown here is derived from an EMBL/GenBank/DDBJ whole genome shotgun (WGS) entry which is preliminary data.</text>
</comment>